<name>A0A5C7B9L7_9FLAO</name>
<gene>
    <name evidence="1" type="ORF">ES692_07525</name>
</gene>
<dbReference type="STRING" id="1123037.GCA_000425305_01706"/>
<comment type="caution">
    <text evidence="1">The sequence shown here is derived from an EMBL/GenBank/DDBJ whole genome shotgun (WGS) entry which is preliminary data.</text>
</comment>
<evidence type="ECO:0000313" key="2">
    <source>
        <dbReference type="Proteomes" id="UP000321938"/>
    </source>
</evidence>
<dbReference type="PROSITE" id="PS51257">
    <property type="entry name" value="PROKAR_LIPOPROTEIN"/>
    <property type="match status" value="1"/>
</dbReference>
<keyword evidence="2" id="KW-1185">Reference proteome</keyword>
<dbReference type="EMBL" id="VOSB01000009">
    <property type="protein sequence ID" value="TXE18087.1"/>
    <property type="molecule type" value="Genomic_DNA"/>
</dbReference>
<organism evidence="1 2">
    <name type="scientific">Psychroserpens burtonensis</name>
    <dbReference type="NCBI Taxonomy" id="49278"/>
    <lineage>
        <taxon>Bacteria</taxon>
        <taxon>Pseudomonadati</taxon>
        <taxon>Bacteroidota</taxon>
        <taxon>Flavobacteriia</taxon>
        <taxon>Flavobacteriales</taxon>
        <taxon>Flavobacteriaceae</taxon>
        <taxon>Psychroserpens</taxon>
    </lineage>
</organism>
<reference evidence="1 2" key="1">
    <citation type="submission" date="2019-08" db="EMBL/GenBank/DDBJ databases">
        <title>Genome of Psychroserpens burtonensis ACAM 167.</title>
        <authorList>
            <person name="Bowman J.P."/>
        </authorList>
    </citation>
    <scope>NUCLEOTIDE SEQUENCE [LARGE SCALE GENOMIC DNA]</scope>
    <source>
        <strain evidence="1 2">ACAM 167</strain>
    </source>
</reference>
<proteinExistence type="predicted"/>
<accession>A0A5C7B9L7</accession>
<dbReference type="Proteomes" id="UP000321938">
    <property type="component" value="Unassembled WGS sequence"/>
</dbReference>
<dbReference type="RefSeq" id="WP_028871670.1">
    <property type="nucleotide sequence ID" value="NZ_VOSB01000009.1"/>
</dbReference>
<dbReference type="AlphaFoldDB" id="A0A5C7B9L7"/>
<evidence type="ECO:0000313" key="1">
    <source>
        <dbReference type="EMBL" id="TXE18087.1"/>
    </source>
</evidence>
<sequence length="204" mass="22823">MKTTLKILSLSVFLMLSCNKDDDATGFVPTLPAITQTGANTFGCYAGNILITPRNGTGTFNSEDEGMILWGGYPNNTDYYEIDIHDYKSERTSSILIHVQSAHLNGIGDYIINASNGFNSIDGLDNTYINCRVWRDELGGGYYNYVSFENSGTINITRYDFSEHIISGTFSANLRNFNHPYDIIEITDGRFDIDWDTNTSVIFP</sequence>
<dbReference type="OrthoDB" id="881763at2"/>
<protein>
    <submittedName>
        <fullName evidence="1">Uncharacterized protein</fullName>
    </submittedName>
</protein>